<accession>A0AA35YSZ0</accession>
<sequence>MVDPYGTLPTEAEYKFLAETYGLSSADGVDFPSPGSSIMSPPPGKVRVYLKTLNARLRLPLTDFQEEVLQKDCCSIQMLTPNAVNKVVSFEMICRANHILPNYFIFKYFFRFCCIGEKCTFSVRRGGHTLVPDGRTPKNWQDKWMWVNHGLAGSGREDVGSGGIGSGDAGIGGVGSGGGGNPAGGVEEDVEHVGGLVVDVGKGAHAPCVTASGYFSTTWFYAACRTLDRSRRSSRRSILSLKYWELVSSSAWIFLKVPIGNSTGSIASAPYVRLNGDSFLPVLGVVRYDYSTVGSSSAQFPLAFPIHFLILFTIVRLDTFVYPFDRGCATDVSR</sequence>
<organism evidence="1 2">
    <name type="scientific">Lactuca saligna</name>
    <name type="common">Willowleaf lettuce</name>
    <dbReference type="NCBI Taxonomy" id="75948"/>
    <lineage>
        <taxon>Eukaryota</taxon>
        <taxon>Viridiplantae</taxon>
        <taxon>Streptophyta</taxon>
        <taxon>Embryophyta</taxon>
        <taxon>Tracheophyta</taxon>
        <taxon>Spermatophyta</taxon>
        <taxon>Magnoliopsida</taxon>
        <taxon>eudicotyledons</taxon>
        <taxon>Gunneridae</taxon>
        <taxon>Pentapetalae</taxon>
        <taxon>asterids</taxon>
        <taxon>campanulids</taxon>
        <taxon>Asterales</taxon>
        <taxon>Asteraceae</taxon>
        <taxon>Cichorioideae</taxon>
        <taxon>Cichorieae</taxon>
        <taxon>Lactucinae</taxon>
        <taxon>Lactuca</taxon>
    </lineage>
</organism>
<dbReference type="Proteomes" id="UP001177003">
    <property type="component" value="Chromosome 4"/>
</dbReference>
<dbReference type="AlphaFoldDB" id="A0AA35YSZ0"/>
<dbReference type="EMBL" id="OX465080">
    <property type="protein sequence ID" value="CAI9279681.1"/>
    <property type="molecule type" value="Genomic_DNA"/>
</dbReference>
<name>A0AA35YSZ0_LACSI</name>
<gene>
    <name evidence="1" type="ORF">LSALG_LOCUS19467</name>
</gene>
<evidence type="ECO:0000313" key="2">
    <source>
        <dbReference type="Proteomes" id="UP001177003"/>
    </source>
</evidence>
<reference evidence="1" key="1">
    <citation type="submission" date="2023-04" db="EMBL/GenBank/DDBJ databases">
        <authorList>
            <person name="Vijverberg K."/>
            <person name="Xiong W."/>
            <person name="Schranz E."/>
        </authorList>
    </citation>
    <scope>NUCLEOTIDE SEQUENCE</scope>
</reference>
<evidence type="ECO:0000313" key="1">
    <source>
        <dbReference type="EMBL" id="CAI9279681.1"/>
    </source>
</evidence>
<keyword evidence="2" id="KW-1185">Reference proteome</keyword>
<proteinExistence type="predicted"/>
<protein>
    <submittedName>
        <fullName evidence="1">Uncharacterized protein</fullName>
    </submittedName>
</protein>